<gene>
    <name evidence="2" type="ORF">GCM10009863_39590</name>
</gene>
<keyword evidence="3" id="KW-1185">Reference proteome</keyword>
<accession>A0ABN3QB44</accession>
<protein>
    <submittedName>
        <fullName evidence="2">Uncharacterized protein</fullName>
    </submittedName>
</protein>
<proteinExistence type="predicted"/>
<evidence type="ECO:0000313" key="2">
    <source>
        <dbReference type="EMBL" id="GAA2621589.1"/>
    </source>
</evidence>
<dbReference type="Proteomes" id="UP001501447">
    <property type="component" value="Unassembled WGS sequence"/>
</dbReference>
<feature type="region of interest" description="Disordered" evidence="1">
    <location>
        <begin position="1"/>
        <end position="25"/>
    </location>
</feature>
<organism evidence="2 3">
    <name type="scientific">Streptomyces axinellae</name>
    <dbReference type="NCBI Taxonomy" id="552788"/>
    <lineage>
        <taxon>Bacteria</taxon>
        <taxon>Bacillati</taxon>
        <taxon>Actinomycetota</taxon>
        <taxon>Actinomycetes</taxon>
        <taxon>Kitasatosporales</taxon>
        <taxon>Streptomycetaceae</taxon>
        <taxon>Streptomyces</taxon>
    </lineage>
</organism>
<name>A0ABN3QB44_9ACTN</name>
<sequence>MRRRGGGEGRCVGGGVGETDADPAPSKELVKWVGGMCEATTALKGVRKDSAKDLKEIRHPDKEAGESADFLAISYISATSAEVDAAELDLEQLGRSGVPAADGLLVAWRKKLKSVGPELDDISPGDALDDAEGTAGKFDRLIQTLTPPEPDLPALAKKDPQLAAARERAKKS</sequence>
<evidence type="ECO:0000313" key="3">
    <source>
        <dbReference type="Proteomes" id="UP001501447"/>
    </source>
</evidence>
<evidence type="ECO:0000256" key="1">
    <source>
        <dbReference type="SAM" id="MobiDB-lite"/>
    </source>
</evidence>
<reference evidence="2 3" key="1">
    <citation type="journal article" date="2019" name="Int. J. Syst. Evol. Microbiol.">
        <title>The Global Catalogue of Microorganisms (GCM) 10K type strain sequencing project: providing services to taxonomists for standard genome sequencing and annotation.</title>
        <authorList>
            <consortium name="The Broad Institute Genomics Platform"/>
            <consortium name="The Broad Institute Genome Sequencing Center for Infectious Disease"/>
            <person name="Wu L."/>
            <person name="Ma J."/>
        </authorList>
    </citation>
    <scope>NUCLEOTIDE SEQUENCE [LARGE SCALE GENOMIC DNA]</scope>
    <source>
        <strain evidence="2 3">JCM 16373</strain>
    </source>
</reference>
<comment type="caution">
    <text evidence="2">The sequence shown here is derived from an EMBL/GenBank/DDBJ whole genome shotgun (WGS) entry which is preliminary data.</text>
</comment>
<feature type="compositionally biased region" description="Gly residues" evidence="1">
    <location>
        <begin position="8"/>
        <end position="17"/>
    </location>
</feature>
<feature type="region of interest" description="Disordered" evidence="1">
    <location>
        <begin position="144"/>
        <end position="172"/>
    </location>
</feature>
<dbReference type="EMBL" id="BAAARJ010000012">
    <property type="protein sequence ID" value="GAA2621589.1"/>
    <property type="molecule type" value="Genomic_DNA"/>
</dbReference>